<dbReference type="PANTHER" id="PTHR40980:SF4">
    <property type="entry name" value="TONB-DEPENDENT RECEPTOR-LIKE BETA-BARREL DOMAIN-CONTAINING PROTEIN"/>
    <property type="match status" value="1"/>
</dbReference>
<dbReference type="SUPFAM" id="SSF56935">
    <property type="entry name" value="Porins"/>
    <property type="match status" value="1"/>
</dbReference>
<evidence type="ECO:0000259" key="7">
    <source>
        <dbReference type="Pfam" id="PF07715"/>
    </source>
</evidence>
<keyword evidence="4" id="KW-0798">TonB box</keyword>
<name>A0ABS9ZWS3_9SPHI</name>
<dbReference type="PANTHER" id="PTHR40980">
    <property type="entry name" value="PLUG DOMAIN-CONTAINING PROTEIN"/>
    <property type="match status" value="1"/>
</dbReference>
<keyword evidence="2 4" id="KW-0472">Membrane</keyword>
<dbReference type="EMBL" id="JALGBH010000002">
    <property type="protein sequence ID" value="MCJ0742753.1"/>
    <property type="molecule type" value="Genomic_DNA"/>
</dbReference>
<dbReference type="Gene3D" id="2.170.130.10">
    <property type="entry name" value="TonB-dependent receptor, plug domain"/>
    <property type="match status" value="1"/>
</dbReference>
<accession>A0ABS9ZWS3</accession>
<dbReference type="Pfam" id="PF07715">
    <property type="entry name" value="Plug"/>
    <property type="match status" value="1"/>
</dbReference>
<keyword evidence="9" id="KW-1185">Reference proteome</keyword>
<comment type="similarity">
    <text evidence="4">Belongs to the TonB-dependent receptor family.</text>
</comment>
<feature type="domain" description="TonB-dependent receptor-like beta-barrel" evidence="6">
    <location>
        <begin position="459"/>
        <end position="881"/>
    </location>
</feature>
<feature type="domain" description="TonB-dependent receptor plug" evidence="7">
    <location>
        <begin position="137"/>
        <end position="233"/>
    </location>
</feature>
<dbReference type="RefSeq" id="WP_243361503.1">
    <property type="nucleotide sequence ID" value="NZ_JALGBH010000002.1"/>
</dbReference>
<dbReference type="Pfam" id="PF00593">
    <property type="entry name" value="TonB_dep_Rec_b-barrel"/>
    <property type="match status" value="1"/>
</dbReference>
<evidence type="ECO:0000313" key="9">
    <source>
        <dbReference type="Proteomes" id="UP001165460"/>
    </source>
</evidence>
<evidence type="ECO:0000256" key="4">
    <source>
        <dbReference type="RuleBase" id="RU003357"/>
    </source>
</evidence>
<gene>
    <name evidence="8" type="ORF">MMF97_08535</name>
</gene>
<evidence type="ECO:0000256" key="3">
    <source>
        <dbReference type="ARBA" id="ARBA00023237"/>
    </source>
</evidence>
<organism evidence="8 9">
    <name type="scientific">Pedobacter montanisoli</name>
    <dbReference type="NCBI Taxonomy" id="2923277"/>
    <lineage>
        <taxon>Bacteria</taxon>
        <taxon>Pseudomonadati</taxon>
        <taxon>Bacteroidota</taxon>
        <taxon>Sphingobacteriia</taxon>
        <taxon>Sphingobacteriales</taxon>
        <taxon>Sphingobacteriaceae</taxon>
        <taxon>Pedobacter</taxon>
    </lineage>
</organism>
<comment type="caution">
    <text evidence="8">The sequence shown here is derived from an EMBL/GenBank/DDBJ whole genome shotgun (WGS) entry which is preliminary data.</text>
</comment>
<keyword evidence="5" id="KW-0732">Signal</keyword>
<evidence type="ECO:0000256" key="1">
    <source>
        <dbReference type="ARBA" id="ARBA00004442"/>
    </source>
</evidence>
<evidence type="ECO:0000256" key="5">
    <source>
        <dbReference type="SAM" id="SignalP"/>
    </source>
</evidence>
<dbReference type="SUPFAM" id="SSF49464">
    <property type="entry name" value="Carboxypeptidase regulatory domain-like"/>
    <property type="match status" value="1"/>
</dbReference>
<feature type="chain" id="PRO_5045719897" evidence="5">
    <location>
        <begin position="26"/>
        <end position="934"/>
    </location>
</feature>
<proteinExistence type="inferred from homology"/>
<comment type="subcellular location">
    <subcellularLocation>
        <location evidence="1 4">Cell outer membrane</location>
    </subcellularLocation>
</comment>
<evidence type="ECO:0000259" key="6">
    <source>
        <dbReference type="Pfam" id="PF00593"/>
    </source>
</evidence>
<keyword evidence="8" id="KW-0675">Receptor</keyword>
<dbReference type="InterPro" id="IPR000531">
    <property type="entry name" value="Beta-barrel_TonB"/>
</dbReference>
<dbReference type="InterPro" id="IPR012910">
    <property type="entry name" value="Plug_dom"/>
</dbReference>
<dbReference type="Pfam" id="PF13715">
    <property type="entry name" value="CarbopepD_reg_2"/>
    <property type="match status" value="1"/>
</dbReference>
<dbReference type="InterPro" id="IPR008969">
    <property type="entry name" value="CarboxyPept-like_regulatory"/>
</dbReference>
<reference evidence="8" key="1">
    <citation type="submission" date="2022-03" db="EMBL/GenBank/DDBJ databases">
        <authorList>
            <person name="Woo C.Y."/>
        </authorList>
    </citation>
    <scope>NUCLEOTIDE SEQUENCE</scope>
    <source>
        <strain evidence="8">CYS-01</strain>
    </source>
</reference>
<dbReference type="InterPro" id="IPR037066">
    <property type="entry name" value="Plug_dom_sf"/>
</dbReference>
<dbReference type="Gene3D" id="2.60.40.1120">
    <property type="entry name" value="Carboxypeptidase-like, regulatory domain"/>
    <property type="match status" value="1"/>
</dbReference>
<evidence type="ECO:0000256" key="2">
    <source>
        <dbReference type="ARBA" id="ARBA00023136"/>
    </source>
</evidence>
<dbReference type="Proteomes" id="UP001165460">
    <property type="component" value="Unassembled WGS sequence"/>
</dbReference>
<protein>
    <submittedName>
        <fullName evidence="8">TonB-dependent receptor</fullName>
    </submittedName>
</protein>
<sequence length="934" mass="103931">MKSQLTLKKAFLITIMVLSSAFVFAQGTGKISGTVSDKKTGETLIGVSVKIAGTTRGVATDIDGKYILTGLTPGKYAIEISYISYATKRITDVEVKEAAVTNLNVVMEEANSQTLKQVVITGSYKQESVNALYAQQKNSASISDGISSESIKRSPDRNTSDVLKRVSGANIQDNKFVVIRGLGDRYNTALLDHAELPSTEPNRKAFSFDIVPSSLVDNLIINKTATPDLPGNFTGGAIQVITKDVPDNDFISIGIGAGYNTVSTFKDFISGPRAGINYLGFDGGNRELAANFPSTNAISAGLDPAKNIAAIKTLPNDWNKYSMSALPTQNYQLSLGKTKNFENNRKLGAIFALTYRNSQSITPDLTRSFHVYNLVDNQYKFSTSLGALANFAYSYGNSKITFKNIYNKVFDDTYLYREGNDVSRGDIRFYAFDLLQKTLFKSTIEGNHKVSGKNDKINWSLSFDDVLNDQPDQRKVEYFRNVADRDDPNGFRASITGLGKANTRLFSKMHENGYAGTVNYSLPLTMFSKSATLKAGLNSQYRDRDFDVRFIGLVLNTNDPTEANDIRIRPLNTLFGSDLVNAGKYRLDEIANAGDKYTANSLNNAAYLMLDNKIGEKMRVVWGVRAEQFKVNLNTFSTLIDPIEQNYFDILPSANFTYSITPKANFRVSYARTLARPELRELAPFQYYDYELLAIQAGNTHLKRALIDNIDLRYEFYPSAGQILSVSAFYKNFNNAIESYIDDVNSTPIVSYFNSKKASTYGVEFEGRKTLDFIGTSDFLKNTTLYANVAIIKSKVENPNNPQLLEKERPMVGQAPYVINAGIQHNLLENKMGINVLYNRVGRKIYKAGGQQFPSVWENPRDVIDFQLSYKVSKKAELKFNAGDILNQRNVLYFDKDNSKTYNPVANAVSSTNDQTISSYKAGSNYSLSFSYVF</sequence>
<keyword evidence="3" id="KW-0998">Cell outer membrane</keyword>
<dbReference type="InterPro" id="IPR036942">
    <property type="entry name" value="Beta-barrel_TonB_sf"/>
</dbReference>
<dbReference type="Gene3D" id="2.40.170.20">
    <property type="entry name" value="TonB-dependent receptor, beta-barrel domain"/>
    <property type="match status" value="1"/>
</dbReference>
<evidence type="ECO:0000313" key="8">
    <source>
        <dbReference type="EMBL" id="MCJ0742753.1"/>
    </source>
</evidence>
<feature type="signal peptide" evidence="5">
    <location>
        <begin position="1"/>
        <end position="25"/>
    </location>
</feature>